<dbReference type="EMBL" id="CP097218">
    <property type="protein sequence ID" value="UQN28106.1"/>
    <property type="molecule type" value="Genomic_DNA"/>
</dbReference>
<organism evidence="2 3">
    <name type="scientific">Brachybacterium kimchii</name>
    <dbReference type="NCBI Taxonomy" id="2942909"/>
    <lineage>
        <taxon>Bacteria</taxon>
        <taxon>Bacillati</taxon>
        <taxon>Actinomycetota</taxon>
        <taxon>Actinomycetes</taxon>
        <taxon>Micrococcales</taxon>
        <taxon>Dermabacteraceae</taxon>
        <taxon>Brachybacterium</taxon>
    </lineage>
</organism>
<gene>
    <name evidence="2" type="ORF">M4486_10620</name>
</gene>
<proteinExistence type="predicted"/>
<feature type="region of interest" description="Disordered" evidence="1">
    <location>
        <begin position="69"/>
        <end position="90"/>
    </location>
</feature>
<keyword evidence="3" id="KW-1185">Reference proteome</keyword>
<evidence type="ECO:0000313" key="3">
    <source>
        <dbReference type="Proteomes" id="UP001055868"/>
    </source>
</evidence>
<dbReference type="RefSeq" id="WP_249477092.1">
    <property type="nucleotide sequence ID" value="NZ_CP097218.1"/>
</dbReference>
<name>A0ABY4N2L8_9MICO</name>
<sequence>MTSLGADTDQLRDIGVRMRQGMLRLREVRTRIMRDVSAADRHGADAEEFRGRALGEAIPAMQKAQDDLLRRSDDLVRQAPEQTAAREARA</sequence>
<evidence type="ECO:0000256" key="1">
    <source>
        <dbReference type="SAM" id="MobiDB-lite"/>
    </source>
</evidence>
<accession>A0ABY4N2L8</accession>
<dbReference type="Proteomes" id="UP001055868">
    <property type="component" value="Chromosome"/>
</dbReference>
<reference evidence="2" key="1">
    <citation type="submission" date="2022-05" db="EMBL/GenBank/DDBJ databases">
        <title>Genomic analysis of Brachybacterium sp. CBA3104.</title>
        <authorList>
            <person name="Roh S.W."/>
            <person name="Kim Y.B."/>
            <person name="Kim Y."/>
        </authorList>
    </citation>
    <scope>NUCLEOTIDE SEQUENCE</scope>
    <source>
        <strain evidence="2">CBA3104</strain>
    </source>
</reference>
<protein>
    <submittedName>
        <fullName evidence="2">Uncharacterized protein</fullName>
    </submittedName>
</protein>
<evidence type="ECO:0000313" key="2">
    <source>
        <dbReference type="EMBL" id="UQN28106.1"/>
    </source>
</evidence>